<name>A0ABY4CIK1_9BACL</name>
<evidence type="ECO:0000313" key="10">
    <source>
        <dbReference type="EMBL" id="UOF89076.1"/>
    </source>
</evidence>
<keyword evidence="5" id="KW-0472">Membrane</keyword>
<keyword evidence="7" id="KW-0449">Lipoprotein</keyword>
<comment type="similarity">
    <text evidence="2">Belongs to the GerABKC lipoprotein family.</text>
</comment>
<organism evidence="10 11">
    <name type="scientific">Fodinisporobacter ferrooxydans</name>
    <dbReference type="NCBI Taxonomy" id="2901836"/>
    <lineage>
        <taxon>Bacteria</taxon>
        <taxon>Bacillati</taxon>
        <taxon>Bacillota</taxon>
        <taxon>Bacilli</taxon>
        <taxon>Bacillales</taxon>
        <taxon>Alicyclobacillaceae</taxon>
        <taxon>Fodinisporobacter</taxon>
    </lineage>
</organism>
<comment type="subcellular location">
    <subcellularLocation>
        <location evidence="1">Membrane</location>
        <topology evidence="1">Lipid-anchor</topology>
    </subcellularLocation>
</comment>
<evidence type="ECO:0000256" key="5">
    <source>
        <dbReference type="ARBA" id="ARBA00023136"/>
    </source>
</evidence>
<dbReference type="PANTHER" id="PTHR35789">
    <property type="entry name" value="SPORE GERMINATION PROTEIN B3"/>
    <property type="match status" value="1"/>
</dbReference>
<feature type="domain" description="Spore germination GerAC-like C-terminal" evidence="8">
    <location>
        <begin position="208"/>
        <end position="371"/>
    </location>
</feature>
<evidence type="ECO:0000256" key="7">
    <source>
        <dbReference type="ARBA" id="ARBA00023288"/>
    </source>
</evidence>
<keyword evidence="4" id="KW-0732">Signal</keyword>
<gene>
    <name evidence="10" type="ORF">LSG31_14205</name>
</gene>
<evidence type="ECO:0000256" key="3">
    <source>
        <dbReference type="ARBA" id="ARBA00022544"/>
    </source>
</evidence>
<evidence type="ECO:0000259" key="8">
    <source>
        <dbReference type="Pfam" id="PF05504"/>
    </source>
</evidence>
<dbReference type="NCBIfam" id="TIGR02887">
    <property type="entry name" value="spore_ger_x_C"/>
    <property type="match status" value="1"/>
</dbReference>
<dbReference type="InterPro" id="IPR038501">
    <property type="entry name" value="Spore_GerAC_C_sf"/>
</dbReference>
<keyword evidence="11" id="KW-1185">Reference proteome</keyword>
<sequence>MVRRKKQLFRSTCTIAFLLLVPFLLTGCWSSRELNRSALVAGAGFDKENEKYKMTIQILQPLKLIPKTRGQSKTATFITNETGQTVFETIRTFPHKTTRKLFWSHCQIFVIGREMAQESIPQTLDWFYRNQELRPLSFIILSKDKASDVIKAKTPLNPIAAYDVADTVKTLTDTSDAPIVHLMDFMAQVSSPVEAAYMPEMSKSEIVGTGVFLHDRLVGVLNLDESKGLLSLNGQVKSGQITVPAIKDHGKHMTVEIIDESTKKEARFKNGKPEVSYHLNYVVDIADDPYLFKHDDQTFHKIERLVEQRVKQDAVRCINKVKSYHADVIGAGEEIERQDPRIWERLVKNWEDKFPHIPIHVDVKVHVRHEGIIQGSK</sequence>
<dbReference type="Pfam" id="PF25198">
    <property type="entry name" value="Spore_GerAC_N"/>
    <property type="match status" value="1"/>
</dbReference>
<evidence type="ECO:0000256" key="4">
    <source>
        <dbReference type="ARBA" id="ARBA00022729"/>
    </source>
</evidence>
<dbReference type="InterPro" id="IPR057336">
    <property type="entry name" value="GerAC_N"/>
</dbReference>
<dbReference type="InterPro" id="IPR046953">
    <property type="entry name" value="Spore_GerAC-like_C"/>
</dbReference>
<feature type="domain" description="Spore germination protein N-terminal" evidence="9">
    <location>
        <begin position="31"/>
        <end position="202"/>
    </location>
</feature>
<dbReference type="Pfam" id="PF05504">
    <property type="entry name" value="Spore_GerAC"/>
    <property type="match status" value="1"/>
</dbReference>
<keyword evidence="3" id="KW-0309">Germination</keyword>
<dbReference type="Proteomes" id="UP000830167">
    <property type="component" value="Chromosome"/>
</dbReference>
<dbReference type="PANTHER" id="PTHR35789:SF1">
    <property type="entry name" value="SPORE GERMINATION PROTEIN B3"/>
    <property type="match status" value="1"/>
</dbReference>
<evidence type="ECO:0000259" key="9">
    <source>
        <dbReference type="Pfam" id="PF25198"/>
    </source>
</evidence>
<evidence type="ECO:0000256" key="1">
    <source>
        <dbReference type="ARBA" id="ARBA00004635"/>
    </source>
</evidence>
<reference evidence="10" key="1">
    <citation type="submission" date="2021-12" db="EMBL/GenBank/DDBJ databases">
        <title>Alicyclobacillaceae gen. nov., sp. nov., isolated from chalcocite enrichment system.</title>
        <authorList>
            <person name="Jiang Z."/>
        </authorList>
    </citation>
    <scope>NUCLEOTIDE SEQUENCE</scope>
    <source>
        <strain evidence="10">MYW30-H2</strain>
    </source>
</reference>
<evidence type="ECO:0000313" key="11">
    <source>
        <dbReference type="Proteomes" id="UP000830167"/>
    </source>
</evidence>
<accession>A0ABY4CIK1</accession>
<dbReference type="Gene3D" id="6.20.190.10">
    <property type="entry name" value="Nutrient germinant receptor protein C, domain 1"/>
    <property type="match status" value="1"/>
</dbReference>
<proteinExistence type="inferred from homology"/>
<keyword evidence="6" id="KW-0564">Palmitate</keyword>
<dbReference type="Gene3D" id="3.30.300.210">
    <property type="entry name" value="Nutrient germinant receptor protein C, domain 3"/>
    <property type="match status" value="1"/>
</dbReference>
<evidence type="ECO:0000256" key="2">
    <source>
        <dbReference type="ARBA" id="ARBA00007886"/>
    </source>
</evidence>
<dbReference type="RefSeq" id="WP_347435758.1">
    <property type="nucleotide sequence ID" value="NZ_CP089291.1"/>
</dbReference>
<dbReference type="PROSITE" id="PS51257">
    <property type="entry name" value="PROKAR_LIPOPROTEIN"/>
    <property type="match status" value="1"/>
</dbReference>
<evidence type="ECO:0000256" key="6">
    <source>
        <dbReference type="ARBA" id="ARBA00023139"/>
    </source>
</evidence>
<protein>
    <submittedName>
        <fullName evidence="10">Ger(X)C family spore germination protein</fullName>
    </submittedName>
</protein>
<dbReference type="EMBL" id="CP089291">
    <property type="protein sequence ID" value="UOF89076.1"/>
    <property type="molecule type" value="Genomic_DNA"/>
</dbReference>
<dbReference type="InterPro" id="IPR008844">
    <property type="entry name" value="Spore_GerAC-like"/>
</dbReference>